<dbReference type="OrthoDB" id="9784450at2"/>
<comment type="subcellular location">
    <subcellularLocation>
        <location evidence="1">Cell inner membrane</location>
        <topology evidence="1">Peripheral membrane protein</topology>
    </subcellularLocation>
</comment>
<dbReference type="PROSITE" id="PS00211">
    <property type="entry name" value="ABC_TRANSPORTER_1"/>
    <property type="match status" value="2"/>
</dbReference>
<evidence type="ECO:0000256" key="7">
    <source>
        <dbReference type="ARBA" id="ARBA00022840"/>
    </source>
</evidence>
<keyword evidence="5" id="KW-0997">Cell inner membrane</keyword>
<dbReference type="GO" id="GO:0005886">
    <property type="term" value="C:plasma membrane"/>
    <property type="evidence" value="ECO:0007669"/>
    <property type="project" value="UniProtKB-SubCell"/>
</dbReference>
<evidence type="ECO:0000313" key="12">
    <source>
        <dbReference type="Proteomes" id="UP000093104"/>
    </source>
</evidence>
<evidence type="ECO:0000256" key="9">
    <source>
        <dbReference type="ARBA" id="ARBA00023136"/>
    </source>
</evidence>
<dbReference type="AlphaFoldDB" id="A0A1C7YWF2"/>
<dbReference type="PROSITE" id="PS50893">
    <property type="entry name" value="ABC_TRANSPORTER_2"/>
    <property type="match status" value="2"/>
</dbReference>
<name>A0A1C7YWF2_PSESX</name>
<feature type="domain" description="ABC transporter" evidence="10">
    <location>
        <begin position="354"/>
        <end position="599"/>
    </location>
</feature>
<evidence type="ECO:0000256" key="8">
    <source>
        <dbReference type="ARBA" id="ARBA00022967"/>
    </source>
</evidence>
<dbReference type="GO" id="GO:0005524">
    <property type="term" value="F:ATP binding"/>
    <property type="evidence" value="ECO:0007669"/>
    <property type="project" value="UniProtKB-KW"/>
</dbReference>
<evidence type="ECO:0000256" key="5">
    <source>
        <dbReference type="ARBA" id="ARBA00022519"/>
    </source>
</evidence>
<dbReference type="InterPro" id="IPR050388">
    <property type="entry name" value="ABC_Ni/Peptide_Import"/>
</dbReference>
<dbReference type="SUPFAM" id="SSF52540">
    <property type="entry name" value="P-loop containing nucleoside triphosphate hydrolases"/>
    <property type="match status" value="2"/>
</dbReference>
<reference evidence="11 12" key="1">
    <citation type="submission" date="2015-07" db="EMBL/GenBank/DDBJ databases">
        <title>Draft genome sequence of a diazotrophic, plant growth-promoting rhizobacterium of the Pseudomonas syringae complex.</title>
        <authorList>
            <person name="Patten C.L."/>
            <person name="Jeong H."/>
        </authorList>
    </citation>
    <scope>NUCLEOTIDE SEQUENCE [LARGE SCALE GENOMIC DNA]</scope>
    <source>
        <strain evidence="11 12">GR12-2</strain>
    </source>
</reference>
<dbReference type="SMART" id="SM00382">
    <property type="entry name" value="AAA"/>
    <property type="match status" value="2"/>
</dbReference>
<keyword evidence="6" id="KW-0547">Nucleotide-binding</keyword>
<keyword evidence="9" id="KW-0472">Membrane</keyword>
<evidence type="ECO:0000256" key="2">
    <source>
        <dbReference type="ARBA" id="ARBA00005417"/>
    </source>
</evidence>
<dbReference type="RefSeq" id="WP_065836115.1">
    <property type="nucleotide sequence ID" value="NZ_LGSI01000071.1"/>
</dbReference>
<dbReference type="InterPro" id="IPR013563">
    <property type="entry name" value="Oligopep_ABC_C"/>
</dbReference>
<evidence type="ECO:0000259" key="10">
    <source>
        <dbReference type="PROSITE" id="PS50893"/>
    </source>
</evidence>
<dbReference type="NCBIfam" id="NF008453">
    <property type="entry name" value="PRK11308.1"/>
    <property type="match status" value="2"/>
</dbReference>
<dbReference type="InterPro" id="IPR003439">
    <property type="entry name" value="ABC_transporter-like_ATP-bd"/>
</dbReference>
<comment type="similarity">
    <text evidence="2">Belongs to the ABC transporter superfamily.</text>
</comment>
<feature type="domain" description="ABC transporter" evidence="10">
    <location>
        <begin position="14"/>
        <end position="259"/>
    </location>
</feature>
<evidence type="ECO:0000256" key="6">
    <source>
        <dbReference type="ARBA" id="ARBA00022741"/>
    </source>
</evidence>
<proteinExistence type="inferred from homology"/>
<accession>A0A1C7YWF2</accession>
<dbReference type="GO" id="GO:0016887">
    <property type="term" value="F:ATP hydrolysis activity"/>
    <property type="evidence" value="ECO:0007669"/>
    <property type="project" value="InterPro"/>
</dbReference>
<dbReference type="InterPro" id="IPR027417">
    <property type="entry name" value="P-loop_NTPase"/>
</dbReference>
<sequence>MTTAPFSLPAEVLLEVRRLSVRGPVSLALQDISFRLHKGRILGLVGESGAGKSLLGKVLARALPQGLRVVEGDVRFAGGDLLSDPPAEHRQRLGKRICFVPQDPVQALDPVLRIGQQLDEHFQRLGHCATSRAALSLGALNSVRIAEPQRVLQQYPHQLSGGMCQRVLIAMAFASGPDLVICDEATTALDPPSRQHIVSLLRDLQRLHGTAVLFITHDLGLASQLCDDLLVLYAGTTVEYGSARQLLDNPRHPYTRALLRARPSLRGPWQALQPLVGQMPGLEGLAGLSGCRFAPRCAQASDHCSQGPIALQHEADGRRLRCNGGVGQEPARHDVNRLNEHYALGLLGSETPFLRVEGLAQQLRHGRWPYGRQVQVLEDIDLTIAPGEFVGLIGASGSGKTSLARLLMGLQVPSAGRILLNEHPLKQDRHSWERRRQALQLVFQNPTAALNPRRTLGDLLTQPLDHRSVLRSERARRALALQRSVGLPSGMLNRLAGQLSGGQRQRVNIGRALCVLPQLLIADEIVSGLDASVQAQILNLLLELRREHKIALLLISHDLAVVRYLCSRVLVMDQGRIVESGETARVFDQPRHPVTQALLRAADSETDHA</sequence>
<organism evidence="11 12">
    <name type="scientific">Pseudomonas syringae</name>
    <dbReference type="NCBI Taxonomy" id="317"/>
    <lineage>
        <taxon>Bacteria</taxon>
        <taxon>Pseudomonadati</taxon>
        <taxon>Pseudomonadota</taxon>
        <taxon>Gammaproteobacteria</taxon>
        <taxon>Pseudomonadales</taxon>
        <taxon>Pseudomonadaceae</taxon>
        <taxon>Pseudomonas</taxon>
    </lineage>
</organism>
<comment type="caution">
    <text evidence="11">The sequence shown here is derived from an EMBL/GenBank/DDBJ whole genome shotgun (WGS) entry which is preliminary data.</text>
</comment>
<keyword evidence="8" id="KW-1278">Translocase</keyword>
<dbReference type="Pfam" id="PF08352">
    <property type="entry name" value="oligo_HPY"/>
    <property type="match status" value="2"/>
</dbReference>
<dbReference type="Gene3D" id="3.40.50.300">
    <property type="entry name" value="P-loop containing nucleotide triphosphate hydrolases"/>
    <property type="match status" value="2"/>
</dbReference>
<dbReference type="NCBIfam" id="TIGR01727">
    <property type="entry name" value="oligo_HPY"/>
    <property type="match status" value="1"/>
</dbReference>
<evidence type="ECO:0000256" key="1">
    <source>
        <dbReference type="ARBA" id="ARBA00004417"/>
    </source>
</evidence>
<dbReference type="PATRIC" id="fig|317.243.peg.1434"/>
<keyword evidence="7" id="KW-0067">ATP-binding</keyword>
<evidence type="ECO:0000313" key="11">
    <source>
        <dbReference type="EMBL" id="OCR22052.1"/>
    </source>
</evidence>
<dbReference type="PANTHER" id="PTHR43297:SF14">
    <property type="entry name" value="ATPASE AAA-TYPE CORE DOMAIN-CONTAINING PROTEIN"/>
    <property type="match status" value="1"/>
</dbReference>
<evidence type="ECO:0000256" key="4">
    <source>
        <dbReference type="ARBA" id="ARBA00022475"/>
    </source>
</evidence>
<dbReference type="PANTHER" id="PTHR43297">
    <property type="entry name" value="OLIGOPEPTIDE TRANSPORT ATP-BINDING PROTEIN APPD"/>
    <property type="match status" value="1"/>
</dbReference>
<dbReference type="InterPro" id="IPR017871">
    <property type="entry name" value="ABC_transporter-like_CS"/>
</dbReference>
<dbReference type="EMBL" id="LGSI01000071">
    <property type="protein sequence ID" value="OCR22052.1"/>
    <property type="molecule type" value="Genomic_DNA"/>
</dbReference>
<dbReference type="GO" id="GO:0015833">
    <property type="term" value="P:peptide transport"/>
    <property type="evidence" value="ECO:0007669"/>
    <property type="project" value="InterPro"/>
</dbReference>
<evidence type="ECO:0000256" key="3">
    <source>
        <dbReference type="ARBA" id="ARBA00022448"/>
    </source>
</evidence>
<dbReference type="Proteomes" id="UP000093104">
    <property type="component" value="Unassembled WGS sequence"/>
</dbReference>
<keyword evidence="3" id="KW-0813">Transport</keyword>
<gene>
    <name evidence="11" type="ORF">AFK24_26790</name>
</gene>
<dbReference type="Pfam" id="PF00005">
    <property type="entry name" value="ABC_tran"/>
    <property type="match status" value="2"/>
</dbReference>
<keyword evidence="4" id="KW-1003">Cell membrane</keyword>
<dbReference type="InterPro" id="IPR003593">
    <property type="entry name" value="AAA+_ATPase"/>
</dbReference>
<dbReference type="CDD" id="cd03257">
    <property type="entry name" value="ABC_NikE_OppD_transporters"/>
    <property type="match status" value="2"/>
</dbReference>
<protein>
    <recommendedName>
        <fullName evidence="10">ABC transporter domain-containing protein</fullName>
    </recommendedName>
</protein>